<dbReference type="PANTHER" id="PTHR30269">
    <property type="entry name" value="TRANSMEMBRANE PROTEIN YFCA"/>
    <property type="match status" value="1"/>
</dbReference>
<gene>
    <name evidence="9" type="ORF">EYC98_05540</name>
</gene>
<feature type="transmembrane region" description="Helical" evidence="8">
    <location>
        <begin position="6"/>
        <end position="25"/>
    </location>
</feature>
<evidence type="ECO:0000313" key="10">
    <source>
        <dbReference type="Proteomes" id="UP001143362"/>
    </source>
</evidence>
<evidence type="ECO:0000256" key="7">
    <source>
        <dbReference type="ARBA" id="ARBA00023136"/>
    </source>
</evidence>
<evidence type="ECO:0000256" key="2">
    <source>
        <dbReference type="ARBA" id="ARBA00009142"/>
    </source>
</evidence>
<keyword evidence="3" id="KW-0813">Transport</keyword>
<keyword evidence="10" id="KW-1185">Reference proteome</keyword>
<feature type="transmembrane region" description="Helical" evidence="8">
    <location>
        <begin position="76"/>
        <end position="95"/>
    </location>
</feature>
<keyword evidence="5 8" id="KW-0812">Transmembrane</keyword>
<comment type="subcellular location">
    <subcellularLocation>
        <location evidence="1 8">Cell membrane</location>
        <topology evidence="1 8">Multi-pass membrane protein</topology>
    </subcellularLocation>
</comment>
<name>A0ABT3TDE7_9GAMM</name>
<evidence type="ECO:0000313" key="9">
    <source>
        <dbReference type="EMBL" id="MCX2980332.1"/>
    </source>
</evidence>
<evidence type="ECO:0000256" key="3">
    <source>
        <dbReference type="ARBA" id="ARBA00022448"/>
    </source>
</evidence>
<dbReference type="InterPro" id="IPR002781">
    <property type="entry name" value="TM_pro_TauE-like"/>
</dbReference>
<dbReference type="PANTHER" id="PTHR30269:SF37">
    <property type="entry name" value="MEMBRANE TRANSPORTER PROTEIN"/>
    <property type="match status" value="1"/>
</dbReference>
<evidence type="ECO:0000256" key="5">
    <source>
        <dbReference type="ARBA" id="ARBA00022692"/>
    </source>
</evidence>
<reference evidence="9" key="1">
    <citation type="submission" date="2019-02" db="EMBL/GenBank/DDBJ databases">
        <authorList>
            <person name="Li S.-H."/>
        </authorList>
    </citation>
    <scope>NUCLEOTIDE SEQUENCE</scope>
    <source>
        <strain evidence="9">IMCC14734</strain>
    </source>
</reference>
<feature type="transmembrane region" description="Helical" evidence="8">
    <location>
        <begin position="165"/>
        <end position="187"/>
    </location>
</feature>
<keyword evidence="7 8" id="KW-0472">Membrane</keyword>
<evidence type="ECO:0000256" key="6">
    <source>
        <dbReference type="ARBA" id="ARBA00022989"/>
    </source>
</evidence>
<comment type="similarity">
    <text evidence="2 8">Belongs to the 4-toluene sulfonate uptake permease (TSUP) (TC 2.A.102) family.</text>
</comment>
<dbReference type="EMBL" id="SHNN01000001">
    <property type="protein sequence ID" value="MCX2980332.1"/>
    <property type="molecule type" value="Genomic_DNA"/>
</dbReference>
<dbReference type="Proteomes" id="UP001143362">
    <property type="component" value="Unassembled WGS sequence"/>
</dbReference>
<feature type="transmembrane region" description="Helical" evidence="8">
    <location>
        <begin position="32"/>
        <end position="56"/>
    </location>
</feature>
<feature type="transmembrane region" description="Helical" evidence="8">
    <location>
        <begin position="134"/>
        <end position="158"/>
    </location>
</feature>
<accession>A0ABT3TDE7</accession>
<evidence type="ECO:0000256" key="8">
    <source>
        <dbReference type="RuleBase" id="RU363041"/>
    </source>
</evidence>
<dbReference type="Pfam" id="PF01925">
    <property type="entry name" value="TauE"/>
    <property type="match status" value="1"/>
</dbReference>
<evidence type="ECO:0000256" key="1">
    <source>
        <dbReference type="ARBA" id="ARBA00004651"/>
    </source>
</evidence>
<keyword evidence="4 8" id="KW-1003">Cell membrane</keyword>
<dbReference type="RefSeq" id="WP_279244309.1">
    <property type="nucleotide sequence ID" value="NZ_SHNN01000001.1"/>
</dbReference>
<keyword evidence="6 8" id="KW-1133">Transmembrane helix</keyword>
<proteinExistence type="inferred from homology"/>
<organism evidence="9 10">
    <name type="scientific">Candidatus Litorirhabdus singularis</name>
    <dbReference type="NCBI Taxonomy" id="2518993"/>
    <lineage>
        <taxon>Bacteria</taxon>
        <taxon>Pseudomonadati</taxon>
        <taxon>Pseudomonadota</taxon>
        <taxon>Gammaproteobacteria</taxon>
        <taxon>Cellvibrionales</taxon>
        <taxon>Halieaceae</taxon>
        <taxon>Candidatus Litorirhabdus</taxon>
    </lineage>
</organism>
<evidence type="ECO:0000256" key="4">
    <source>
        <dbReference type="ARBA" id="ARBA00022475"/>
    </source>
</evidence>
<comment type="caution">
    <text evidence="9">The sequence shown here is derived from an EMBL/GenBank/DDBJ whole genome shotgun (WGS) entry which is preliminary data.</text>
</comment>
<sequence>MLTDPLFYLTAIPAVLLYGIAKGGFAGPAAVMAVPIMALFMSPTQAAAILLPILVVMDAQVVRTYWGHFDRRALRILLPGAMVGIALGYLSVGYMNDDHIRVVIGVLATAFGLQTLFGLRALSGSEHNPVTGSLFGTLAGFTSFSIHAGGPPVAMYLLPKGLSPLLFAGTSGMFFAVVNVVKLFPYYALDQLQLGNLTLSLVLMPLAPLGVAMGHFLVQRTDPTLYYRIISFLLVLVGLRLLTQGLG</sequence>
<feature type="transmembrane region" description="Helical" evidence="8">
    <location>
        <begin position="225"/>
        <end position="243"/>
    </location>
</feature>
<dbReference type="InterPro" id="IPR052017">
    <property type="entry name" value="TSUP"/>
</dbReference>
<protein>
    <recommendedName>
        <fullName evidence="8">Probable membrane transporter protein</fullName>
    </recommendedName>
</protein>
<feature type="transmembrane region" description="Helical" evidence="8">
    <location>
        <begin position="102"/>
        <end position="122"/>
    </location>
</feature>
<feature type="transmembrane region" description="Helical" evidence="8">
    <location>
        <begin position="199"/>
        <end position="218"/>
    </location>
</feature>